<comment type="caution">
    <text evidence="1">The sequence shown here is derived from an EMBL/GenBank/DDBJ whole genome shotgun (WGS) entry which is preliminary data.</text>
</comment>
<dbReference type="EMBL" id="WJBH02000001">
    <property type="protein sequence ID" value="KAI9565049.1"/>
    <property type="molecule type" value="Genomic_DNA"/>
</dbReference>
<protein>
    <submittedName>
        <fullName evidence="1">Uncharacterized protein</fullName>
    </submittedName>
</protein>
<dbReference type="AlphaFoldDB" id="A0AAD5Q2L7"/>
<reference evidence="1 2" key="1">
    <citation type="submission" date="2022-05" db="EMBL/GenBank/DDBJ databases">
        <title>A multi-omics perspective on studying reproductive biology in Daphnia sinensis.</title>
        <authorList>
            <person name="Jia J."/>
        </authorList>
    </citation>
    <scope>NUCLEOTIDE SEQUENCE [LARGE SCALE GENOMIC DNA]</scope>
    <source>
        <strain evidence="1 2">WSL</strain>
    </source>
</reference>
<accession>A0AAD5Q2L7</accession>
<keyword evidence="2" id="KW-1185">Reference proteome</keyword>
<gene>
    <name evidence="1" type="ORF">GHT06_008796</name>
</gene>
<dbReference type="PANTHER" id="PTHR47501:SF8">
    <property type="match status" value="1"/>
</dbReference>
<evidence type="ECO:0000313" key="1">
    <source>
        <dbReference type="EMBL" id="KAI9565049.1"/>
    </source>
</evidence>
<dbReference type="PANTHER" id="PTHR47501">
    <property type="entry name" value="TRANSPOSASE-RELATED"/>
    <property type="match status" value="1"/>
</dbReference>
<sequence length="220" mass="25487">MKLGRRIKNSVVKHNTISKRKIIFEINFIIVDVLLIQVVEKPGFQALVSSLAPHLKIRSRTFFTGMLVKKYHEKQQQLKNALFNCTDAASNIDAWKCRRRSSLGETIHWYDSKSLKKKSAYLAVRRIYGHHTYDVLAKMKEAIHSEYQVKEKLRGSTTDNGSNFLMCFREKGASSSLPNYDDIIDEEFEEHLLEEEAEEDMLYFEIGNVLTDPPLNTTQQ</sequence>
<evidence type="ECO:0000313" key="2">
    <source>
        <dbReference type="Proteomes" id="UP000820818"/>
    </source>
</evidence>
<dbReference type="Proteomes" id="UP000820818">
    <property type="component" value="Linkage Group LG1"/>
</dbReference>
<organism evidence="1 2">
    <name type="scientific">Daphnia sinensis</name>
    <dbReference type="NCBI Taxonomy" id="1820382"/>
    <lineage>
        <taxon>Eukaryota</taxon>
        <taxon>Metazoa</taxon>
        <taxon>Ecdysozoa</taxon>
        <taxon>Arthropoda</taxon>
        <taxon>Crustacea</taxon>
        <taxon>Branchiopoda</taxon>
        <taxon>Diplostraca</taxon>
        <taxon>Cladocera</taxon>
        <taxon>Anomopoda</taxon>
        <taxon>Daphniidae</taxon>
        <taxon>Daphnia</taxon>
        <taxon>Daphnia similis group</taxon>
    </lineage>
</organism>
<name>A0AAD5Q2L7_9CRUS</name>
<proteinExistence type="predicted"/>